<dbReference type="NCBIfam" id="TIGR01084">
    <property type="entry name" value="mutY"/>
    <property type="match status" value="1"/>
</dbReference>
<dbReference type="AlphaFoldDB" id="A0A069SNA2"/>
<dbReference type="CDD" id="cd00056">
    <property type="entry name" value="ENDO3c"/>
    <property type="match status" value="1"/>
</dbReference>
<dbReference type="CDD" id="cd03431">
    <property type="entry name" value="NUDIX_DNA_Glycosylase_C-MutY"/>
    <property type="match status" value="1"/>
</dbReference>
<dbReference type="GO" id="GO:0035485">
    <property type="term" value="F:adenine/guanine mispair binding"/>
    <property type="evidence" value="ECO:0007669"/>
    <property type="project" value="TreeGrafter"/>
</dbReference>
<dbReference type="PANTHER" id="PTHR42944">
    <property type="entry name" value="ADENINE DNA GLYCOSYLASE"/>
    <property type="match status" value="1"/>
</dbReference>
<dbReference type="SUPFAM" id="SSF55811">
    <property type="entry name" value="Nudix"/>
    <property type="match status" value="1"/>
</dbReference>
<sequence>MENFSRKLIDWYRENGRDLPWRRTKNPYLIWISEIILQQTRVVQGYDYYQRFVARFPDVFALAAADEDEVMKYWQGLGYYSRARNLHAAARRMAEAGGFPVTYTGVRALKGVGEYTAAAICSFAYGMPYAVVDGNVYRVLSRWLGIDTPIDSAEGKKLFVRVADELLDRERPGLYNQAIMDFGALQCTPVAPDCLFCPLNDSCVARLKGIAGSLPVKQHKTKVTNRYFNYIYVRMGAYTFIHKRSGNDIWKNLYEPPLIETDREWTEEELYASPQFRGMLAGGEEPIVRLVRKGVKHVLSHRVIYANFYEVILPENSASFAKYQRISVEDLHKFAVSRLVNQFFSLILEPNN</sequence>
<dbReference type="RefSeq" id="WP_032952354.1">
    <property type="nucleotide sequence ID" value="NZ_JNHM01000005.1"/>
</dbReference>
<organism evidence="16 17">
    <name type="scientific">Phocaeicola vulgatus str. 3975 RP4</name>
    <dbReference type="NCBI Taxonomy" id="1339352"/>
    <lineage>
        <taxon>Bacteria</taxon>
        <taxon>Pseudomonadati</taxon>
        <taxon>Bacteroidota</taxon>
        <taxon>Bacteroidia</taxon>
        <taxon>Bacteroidales</taxon>
        <taxon>Bacteroidaceae</taxon>
        <taxon>Phocaeicola</taxon>
    </lineage>
</organism>
<evidence type="ECO:0000256" key="2">
    <source>
        <dbReference type="ARBA" id="ARBA00002933"/>
    </source>
</evidence>
<name>A0A069SNA2_PHOVU</name>
<dbReference type="GO" id="GO:0034039">
    <property type="term" value="F:8-oxo-7,8-dihydroguanine DNA N-glycosylase activity"/>
    <property type="evidence" value="ECO:0007669"/>
    <property type="project" value="TreeGrafter"/>
</dbReference>
<dbReference type="SUPFAM" id="SSF48150">
    <property type="entry name" value="DNA-glycosylase"/>
    <property type="match status" value="1"/>
</dbReference>
<comment type="caution">
    <text evidence="16">The sequence shown here is derived from an EMBL/GenBank/DDBJ whole genome shotgun (WGS) entry which is preliminary data.</text>
</comment>
<dbReference type="EMBL" id="JNHM01000005">
    <property type="protein sequence ID" value="KDS56377.1"/>
    <property type="molecule type" value="Genomic_DNA"/>
</dbReference>
<evidence type="ECO:0000256" key="6">
    <source>
        <dbReference type="ARBA" id="ARBA00022485"/>
    </source>
</evidence>
<dbReference type="InterPro" id="IPR005760">
    <property type="entry name" value="A/G_AdeGlyc_MutY"/>
</dbReference>
<dbReference type="InterPro" id="IPR011257">
    <property type="entry name" value="DNA_glycosylase"/>
</dbReference>
<protein>
    <recommendedName>
        <fullName evidence="5 14">Adenine DNA glycosylase</fullName>
        <ecNumber evidence="4 14">3.2.2.31</ecNumber>
    </recommendedName>
</protein>
<dbReference type="Pfam" id="PF14815">
    <property type="entry name" value="NUDIX_4"/>
    <property type="match status" value="1"/>
</dbReference>
<evidence type="ECO:0000256" key="8">
    <source>
        <dbReference type="ARBA" id="ARBA00022763"/>
    </source>
</evidence>
<keyword evidence="9 16" id="KW-0378">Hydrolase</keyword>
<evidence type="ECO:0000256" key="10">
    <source>
        <dbReference type="ARBA" id="ARBA00023004"/>
    </source>
</evidence>
<comment type="catalytic activity">
    <reaction evidence="1 14">
        <text>Hydrolyzes free adenine bases from 7,8-dihydro-8-oxoguanine:adenine mismatched double-stranded DNA, leaving an apurinic site.</text>
        <dbReference type="EC" id="3.2.2.31"/>
    </reaction>
</comment>
<dbReference type="Gene3D" id="1.10.1670.10">
    <property type="entry name" value="Helix-hairpin-Helix base-excision DNA repair enzymes (C-terminal)"/>
    <property type="match status" value="1"/>
</dbReference>
<feature type="domain" description="HhH-GPD" evidence="15">
    <location>
        <begin position="36"/>
        <end position="185"/>
    </location>
</feature>
<dbReference type="Pfam" id="PF00730">
    <property type="entry name" value="HhH-GPD"/>
    <property type="match status" value="1"/>
</dbReference>
<gene>
    <name evidence="16" type="primary">mutY</name>
    <name evidence="16" type="ORF">M099_0448</name>
</gene>
<dbReference type="GO" id="GO:0006284">
    <property type="term" value="P:base-excision repair"/>
    <property type="evidence" value="ECO:0007669"/>
    <property type="project" value="UniProtKB-UniRule"/>
</dbReference>
<keyword evidence="7" id="KW-0479">Metal-binding</keyword>
<comment type="function">
    <text evidence="2">Adenine glycosylase active on G-A mispairs. MutY also corrects error-prone DNA synthesis past GO lesions which are due to the oxidatively damaged form of guanine: 7,8-dihydro-8-oxoguanine (8-oxo-dGTP).</text>
</comment>
<proteinExistence type="inferred from homology"/>
<evidence type="ECO:0000256" key="5">
    <source>
        <dbReference type="ARBA" id="ARBA00022023"/>
    </source>
</evidence>
<keyword evidence="8 14" id="KW-0227">DNA damage</keyword>
<dbReference type="InterPro" id="IPR029119">
    <property type="entry name" value="MutY_C"/>
</dbReference>
<evidence type="ECO:0000256" key="4">
    <source>
        <dbReference type="ARBA" id="ARBA00012045"/>
    </source>
</evidence>
<evidence type="ECO:0000256" key="3">
    <source>
        <dbReference type="ARBA" id="ARBA00008343"/>
    </source>
</evidence>
<keyword evidence="6" id="KW-0004">4Fe-4S</keyword>
<dbReference type="GO" id="GO:0051539">
    <property type="term" value="F:4 iron, 4 sulfur cluster binding"/>
    <property type="evidence" value="ECO:0007669"/>
    <property type="project" value="UniProtKB-UniRule"/>
</dbReference>
<evidence type="ECO:0000256" key="7">
    <source>
        <dbReference type="ARBA" id="ARBA00022723"/>
    </source>
</evidence>
<evidence type="ECO:0000259" key="15">
    <source>
        <dbReference type="SMART" id="SM00478"/>
    </source>
</evidence>
<keyword evidence="11" id="KW-0411">Iron-sulfur</keyword>
<dbReference type="InterPro" id="IPR003265">
    <property type="entry name" value="HhH-GPD_domain"/>
</dbReference>
<evidence type="ECO:0000256" key="11">
    <source>
        <dbReference type="ARBA" id="ARBA00023014"/>
    </source>
</evidence>
<dbReference type="InterPro" id="IPR023170">
    <property type="entry name" value="HhH_base_excis_C"/>
</dbReference>
<reference evidence="16 17" key="1">
    <citation type="submission" date="2014-04" db="EMBL/GenBank/DDBJ databases">
        <authorList>
            <person name="Sears C."/>
            <person name="Carroll K."/>
            <person name="Sack B.R."/>
            <person name="Qadri F."/>
            <person name="Myers L.L."/>
            <person name="Chung G.-T."/>
            <person name="Escheverria P."/>
            <person name="Fraser C.M."/>
            <person name="Sadzewicz L."/>
            <person name="Shefchek K.A."/>
            <person name="Tallon L."/>
            <person name="Das S.P."/>
            <person name="Daugherty S."/>
            <person name="Mongodin E.F."/>
        </authorList>
    </citation>
    <scope>NUCLEOTIDE SEQUENCE [LARGE SCALE GENOMIC DNA]</scope>
    <source>
        <strain evidence="16 17">3975 RP4</strain>
    </source>
</reference>
<keyword evidence="10 14" id="KW-0408">Iron</keyword>
<dbReference type="GO" id="GO:0032357">
    <property type="term" value="F:oxidized purine DNA binding"/>
    <property type="evidence" value="ECO:0007669"/>
    <property type="project" value="TreeGrafter"/>
</dbReference>
<dbReference type="GO" id="GO:0006298">
    <property type="term" value="P:mismatch repair"/>
    <property type="evidence" value="ECO:0007669"/>
    <property type="project" value="TreeGrafter"/>
</dbReference>
<evidence type="ECO:0000313" key="17">
    <source>
        <dbReference type="Proteomes" id="UP000027661"/>
    </source>
</evidence>
<dbReference type="SMART" id="SM00478">
    <property type="entry name" value="ENDO3c"/>
    <property type="match status" value="1"/>
</dbReference>
<keyword evidence="12" id="KW-0234">DNA repair</keyword>
<evidence type="ECO:0000256" key="1">
    <source>
        <dbReference type="ARBA" id="ARBA00000843"/>
    </source>
</evidence>
<evidence type="ECO:0000313" key="16">
    <source>
        <dbReference type="EMBL" id="KDS56377.1"/>
    </source>
</evidence>
<dbReference type="PATRIC" id="fig|1339352.3.peg.438"/>
<dbReference type="GO" id="GO:0046872">
    <property type="term" value="F:metal ion binding"/>
    <property type="evidence" value="ECO:0007669"/>
    <property type="project" value="UniProtKB-UniRule"/>
</dbReference>
<evidence type="ECO:0000256" key="14">
    <source>
        <dbReference type="RuleBase" id="RU365096"/>
    </source>
</evidence>
<keyword evidence="13 14" id="KW-0326">Glycosidase</keyword>
<dbReference type="GO" id="GO:0000701">
    <property type="term" value="F:purine-specific mismatch base pair DNA N-glycosylase activity"/>
    <property type="evidence" value="ECO:0007669"/>
    <property type="project" value="UniProtKB-EC"/>
</dbReference>
<comment type="cofactor">
    <cofactor evidence="14">
        <name>[4Fe-4S] cluster</name>
        <dbReference type="ChEBI" id="CHEBI:49883"/>
    </cofactor>
    <text evidence="14">Binds 1 [4Fe-4S] cluster.</text>
</comment>
<evidence type="ECO:0000256" key="9">
    <source>
        <dbReference type="ARBA" id="ARBA00022801"/>
    </source>
</evidence>
<accession>A0A069SNA2</accession>
<evidence type="ECO:0000256" key="13">
    <source>
        <dbReference type="ARBA" id="ARBA00023295"/>
    </source>
</evidence>
<dbReference type="EC" id="3.2.2.31" evidence="4 14"/>
<dbReference type="Gene3D" id="3.90.79.10">
    <property type="entry name" value="Nucleoside Triphosphate Pyrophosphohydrolase"/>
    <property type="match status" value="1"/>
</dbReference>
<dbReference type="Proteomes" id="UP000027661">
    <property type="component" value="Unassembled WGS sequence"/>
</dbReference>
<dbReference type="PANTHER" id="PTHR42944:SF1">
    <property type="entry name" value="ADENINE DNA GLYCOSYLASE"/>
    <property type="match status" value="1"/>
</dbReference>
<dbReference type="Gene3D" id="1.10.340.30">
    <property type="entry name" value="Hypothetical protein, domain 2"/>
    <property type="match status" value="1"/>
</dbReference>
<evidence type="ECO:0000256" key="12">
    <source>
        <dbReference type="ARBA" id="ARBA00023204"/>
    </source>
</evidence>
<dbReference type="InterPro" id="IPR044298">
    <property type="entry name" value="MIG/MutY"/>
</dbReference>
<comment type="similarity">
    <text evidence="3 14">Belongs to the Nth/MutY family.</text>
</comment>
<dbReference type="InterPro" id="IPR015797">
    <property type="entry name" value="NUDIX_hydrolase-like_dom_sf"/>
</dbReference>